<gene>
    <name evidence="2" type="ORF">F2P81_003351</name>
</gene>
<protein>
    <submittedName>
        <fullName evidence="2">Uncharacterized protein</fullName>
    </submittedName>
</protein>
<feature type="region of interest" description="Disordered" evidence="1">
    <location>
        <begin position="1"/>
        <end position="36"/>
    </location>
</feature>
<dbReference type="EMBL" id="VEVO01000003">
    <property type="protein sequence ID" value="KAF0044193.1"/>
    <property type="molecule type" value="Genomic_DNA"/>
</dbReference>
<evidence type="ECO:0000313" key="3">
    <source>
        <dbReference type="Proteomes" id="UP000438429"/>
    </source>
</evidence>
<proteinExistence type="predicted"/>
<evidence type="ECO:0000256" key="1">
    <source>
        <dbReference type="SAM" id="MobiDB-lite"/>
    </source>
</evidence>
<dbReference type="AlphaFoldDB" id="A0A6A4TE05"/>
<feature type="compositionally biased region" description="Polar residues" evidence="1">
    <location>
        <begin position="71"/>
        <end position="81"/>
    </location>
</feature>
<accession>A0A6A4TE05</accession>
<feature type="region of interest" description="Disordered" evidence="1">
    <location>
        <begin position="48"/>
        <end position="81"/>
    </location>
</feature>
<feature type="compositionally biased region" description="Basic and acidic residues" evidence="1">
    <location>
        <begin position="48"/>
        <end position="69"/>
    </location>
</feature>
<sequence length="81" mass="8840">MQTDVSTEEEPGHRDGGGMGTCGSEATSNLQRHSDCPADWCKCDCRSLSPEKERGAGSSQSERRRRESLLDFTSSSVKSRS</sequence>
<comment type="caution">
    <text evidence="2">The sequence shown here is derived from an EMBL/GenBank/DDBJ whole genome shotgun (WGS) entry which is preliminary data.</text>
</comment>
<name>A0A6A4TE05_SCOMX</name>
<evidence type="ECO:0000313" key="2">
    <source>
        <dbReference type="EMBL" id="KAF0044193.1"/>
    </source>
</evidence>
<reference evidence="2 3" key="1">
    <citation type="submission" date="2019-06" db="EMBL/GenBank/DDBJ databases">
        <title>Draft genomes of female and male turbot (Scophthalmus maximus).</title>
        <authorList>
            <person name="Xu H."/>
            <person name="Xu X.-W."/>
            <person name="Shao C."/>
            <person name="Chen S."/>
        </authorList>
    </citation>
    <scope>NUCLEOTIDE SEQUENCE [LARGE SCALE GENOMIC DNA]</scope>
    <source>
        <strain evidence="2">Ysfricsl-2016a</strain>
        <tissue evidence="2">Blood</tissue>
    </source>
</reference>
<dbReference type="Proteomes" id="UP000438429">
    <property type="component" value="Unassembled WGS sequence"/>
</dbReference>
<organism evidence="2 3">
    <name type="scientific">Scophthalmus maximus</name>
    <name type="common">Turbot</name>
    <name type="synonym">Psetta maxima</name>
    <dbReference type="NCBI Taxonomy" id="52904"/>
    <lineage>
        <taxon>Eukaryota</taxon>
        <taxon>Metazoa</taxon>
        <taxon>Chordata</taxon>
        <taxon>Craniata</taxon>
        <taxon>Vertebrata</taxon>
        <taxon>Euteleostomi</taxon>
        <taxon>Actinopterygii</taxon>
        <taxon>Neopterygii</taxon>
        <taxon>Teleostei</taxon>
        <taxon>Neoteleostei</taxon>
        <taxon>Acanthomorphata</taxon>
        <taxon>Carangaria</taxon>
        <taxon>Pleuronectiformes</taxon>
        <taxon>Pleuronectoidei</taxon>
        <taxon>Scophthalmidae</taxon>
        <taxon>Scophthalmus</taxon>
    </lineage>
</organism>